<dbReference type="FunFam" id="3.40.50.300:FF:000210">
    <property type="entry name" value="Si:dkey-16p6.1"/>
    <property type="match status" value="1"/>
</dbReference>
<dbReference type="InterPro" id="IPR007111">
    <property type="entry name" value="NACHT_NTPase"/>
</dbReference>
<dbReference type="PANTHER" id="PTHR24106">
    <property type="entry name" value="NACHT, LRR AND CARD DOMAINS-CONTAINING"/>
    <property type="match status" value="1"/>
</dbReference>
<dbReference type="Pfam" id="PF17776">
    <property type="entry name" value="NLRC4_HD2"/>
    <property type="match status" value="1"/>
</dbReference>
<name>A0A6J2W4T4_CHACN</name>
<evidence type="ECO:0000256" key="2">
    <source>
        <dbReference type="ARBA" id="ARBA00022490"/>
    </source>
</evidence>
<protein>
    <submittedName>
        <fullName evidence="10">NACHT, LRR and PYD domains-containing protein 3-like</fullName>
    </submittedName>
</protein>
<dbReference type="AlphaFoldDB" id="A0A6J2W4T4"/>
<organism evidence="9 10">
    <name type="scientific">Chanos chanos</name>
    <name type="common">Milkfish</name>
    <name type="synonym">Mugil chanos</name>
    <dbReference type="NCBI Taxonomy" id="29144"/>
    <lineage>
        <taxon>Eukaryota</taxon>
        <taxon>Metazoa</taxon>
        <taxon>Chordata</taxon>
        <taxon>Craniata</taxon>
        <taxon>Vertebrata</taxon>
        <taxon>Euteleostomi</taxon>
        <taxon>Actinopterygii</taxon>
        <taxon>Neopterygii</taxon>
        <taxon>Teleostei</taxon>
        <taxon>Ostariophysi</taxon>
        <taxon>Gonorynchiformes</taxon>
        <taxon>Chanidae</taxon>
        <taxon>Chanos</taxon>
    </lineage>
</organism>
<feature type="compositionally biased region" description="Basic and acidic residues" evidence="7">
    <location>
        <begin position="1"/>
        <end position="21"/>
    </location>
</feature>
<dbReference type="InterPro" id="IPR041075">
    <property type="entry name" value="NOD1/2_WH"/>
</dbReference>
<dbReference type="Pfam" id="PF05729">
    <property type="entry name" value="NACHT"/>
    <property type="match status" value="1"/>
</dbReference>
<keyword evidence="9" id="KW-1185">Reference proteome</keyword>
<dbReference type="Proteomes" id="UP000504632">
    <property type="component" value="Chromosome 8"/>
</dbReference>
<keyword evidence="6" id="KW-0067">ATP-binding</keyword>
<feature type="region of interest" description="Disordered" evidence="7">
    <location>
        <begin position="1"/>
        <end position="44"/>
    </location>
</feature>
<dbReference type="PROSITE" id="PS51450">
    <property type="entry name" value="LRR"/>
    <property type="match status" value="2"/>
</dbReference>
<keyword evidence="2" id="KW-0963">Cytoplasm</keyword>
<gene>
    <name evidence="10" type="primary">LOC115819758</name>
</gene>
<dbReference type="Gene3D" id="3.80.10.10">
    <property type="entry name" value="Ribonuclease Inhibitor"/>
    <property type="match status" value="2"/>
</dbReference>
<dbReference type="SMART" id="SM00367">
    <property type="entry name" value="LRR_CC"/>
    <property type="match status" value="8"/>
</dbReference>
<evidence type="ECO:0000256" key="3">
    <source>
        <dbReference type="ARBA" id="ARBA00022614"/>
    </source>
</evidence>
<dbReference type="SMART" id="SM01288">
    <property type="entry name" value="FISNA"/>
    <property type="match status" value="1"/>
</dbReference>
<dbReference type="GeneID" id="115819758"/>
<evidence type="ECO:0000256" key="5">
    <source>
        <dbReference type="ARBA" id="ARBA00022741"/>
    </source>
</evidence>
<dbReference type="InterPro" id="IPR041267">
    <property type="entry name" value="NLRP_HD2"/>
</dbReference>
<dbReference type="InterPro" id="IPR006553">
    <property type="entry name" value="Leu-rich_rpt_Cys-con_subtyp"/>
</dbReference>
<dbReference type="Gene3D" id="3.40.50.300">
    <property type="entry name" value="P-loop containing nucleotide triphosphate hydrolases"/>
    <property type="match status" value="1"/>
</dbReference>
<dbReference type="Pfam" id="PF13516">
    <property type="entry name" value="LRR_6"/>
    <property type="match status" value="8"/>
</dbReference>
<dbReference type="SMART" id="SM00368">
    <property type="entry name" value="LRR_RI"/>
    <property type="match status" value="14"/>
</dbReference>
<keyword evidence="3" id="KW-0433">Leucine-rich repeat</keyword>
<feature type="compositionally biased region" description="Polar residues" evidence="7">
    <location>
        <begin position="28"/>
        <end position="44"/>
    </location>
</feature>
<dbReference type="RefSeq" id="XP_030639119.1">
    <property type="nucleotide sequence ID" value="XM_030783259.1"/>
</dbReference>
<accession>A0A6J2W4T4</accession>
<dbReference type="PROSITE" id="PS50837">
    <property type="entry name" value="NACHT"/>
    <property type="match status" value="1"/>
</dbReference>
<dbReference type="GO" id="GO:0005737">
    <property type="term" value="C:cytoplasm"/>
    <property type="evidence" value="ECO:0007669"/>
    <property type="project" value="UniProtKB-SubCell"/>
</dbReference>
<dbReference type="Pfam" id="PF14484">
    <property type="entry name" value="FISNA"/>
    <property type="match status" value="1"/>
</dbReference>
<evidence type="ECO:0000256" key="4">
    <source>
        <dbReference type="ARBA" id="ARBA00022737"/>
    </source>
</evidence>
<keyword evidence="4" id="KW-0677">Repeat</keyword>
<evidence type="ECO:0000256" key="1">
    <source>
        <dbReference type="ARBA" id="ARBA00004496"/>
    </source>
</evidence>
<dbReference type="SUPFAM" id="SSF52047">
    <property type="entry name" value="RNI-like"/>
    <property type="match status" value="2"/>
</dbReference>
<sequence>MKSDWSMDKPRTQFREEDGSTDHGIQQKIPSGQSSHSDENPTQDFLSDYDEVRRSVQLRVKSCLQTKFQYITEGTAKHRNPALLNDVYTELYVTEGDSGEVNNEHEVRQIETVSRRPETQDTPIKCNDIFKPLPGQDKPIRTVLTKGVAGIGKTVSVQKFVLDWAEGKANQQVYLMFPLPFRELNLMKDRQCNMKDLLHHFFPEIKGLKCEDLDNNNIIFILDGLDECRLSLGLQDDRNLCDLEKSTSVDVLLTNLIKGNLLPSALLWITSRPAAANHIPPECIQRVTEVRGFSGPQKEEYFKKRISDEKLASRVFAHVKSSRSLYIMCHIPVFCWISATVLERMLDEAESGEIPKTLTQMYAHYLIIQTEMKEKYTERKGTNEEIIFKLGRLAFHQLEKGNLIFYEEDLRECGIDVREASVYSGVCTQIFREELGLYQGKVYSFVHLSLQEFLAALFVFLSSINKVNTAHSQTGQLSDLFHQKTMSETLKTAVDKALQSENGHLDLFLRFLLGLSLESNKTLLQGLLSVTGSSSQGKEEIVSYIKEKIRENPSAEKSINLFYCLNELNDRSLVEEVQRYLKGRGDVLCLSGVRLSPAQWSALVFVLLTSEEKLEEFDQTKFAQSEQCTLRMLPVIKMSRKAMLANCELTEKSCADLAQALSSNSACLTELNLSGNYLQDSGVKLLSAGLRSPNCKLQKLWLCYCELTEESCTHLASVLGSESSSLRYLNLRNNDLQDTGVKKLSAGLTNPNCKLESLMLYNCYLTGKSCEALALALHSETSSLRFLDLSHNNLQNSGVSLLSDGLKNPHCKLQTLKLFNCKLTERSCAALASVLSSTSSSLRDLDLGNNKLQDLGVKQLCVGLENPHCKLETIKISGCNLTEESGVTLASVLSLQTSSLRDLELGDNKLQDSGVKQLSAGLQDPHCKLRTLRLFNNQFTEEGCAALSAALRSNPSLLTELDLSKNTLGDVGANQLSALLGDPDCNLEKLELRQCSISDEDCNSLASAIRSNPSQMRELDLKYNKITDLGKKLLSALQEDSKLEKLKLRKSKRWIVALRNYTFTAV</sequence>
<evidence type="ECO:0000256" key="6">
    <source>
        <dbReference type="ARBA" id="ARBA00022840"/>
    </source>
</evidence>
<dbReference type="InterPro" id="IPR029495">
    <property type="entry name" value="NACHT-assoc"/>
</dbReference>
<dbReference type="InterPro" id="IPR032675">
    <property type="entry name" value="LRR_dom_sf"/>
</dbReference>
<dbReference type="InterPro" id="IPR051261">
    <property type="entry name" value="NLR"/>
</dbReference>
<dbReference type="Pfam" id="PF17779">
    <property type="entry name" value="WHD_NOD2"/>
    <property type="match status" value="1"/>
</dbReference>
<dbReference type="OrthoDB" id="120976at2759"/>
<evidence type="ECO:0000313" key="10">
    <source>
        <dbReference type="RefSeq" id="XP_030639119.1"/>
    </source>
</evidence>
<keyword evidence="5" id="KW-0547">Nucleotide-binding</keyword>
<evidence type="ECO:0000256" key="7">
    <source>
        <dbReference type="SAM" id="MobiDB-lite"/>
    </source>
</evidence>
<evidence type="ECO:0000313" key="9">
    <source>
        <dbReference type="Proteomes" id="UP000504632"/>
    </source>
</evidence>
<feature type="domain" description="NACHT" evidence="8">
    <location>
        <begin position="141"/>
        <end position="275"/>
    </location>
</feature>
<dbReference type="FunFam" id="3.80.10.10:FF:001632">
    <property type="entry name" value="Uncharacterized protein"/>
    <property type="match status" value="1"/>
</dbReference>
<dbReference type="GO" id="GO:0005524">
    <property type="term" value="F:ATP binding"/>
    <property type="evidence" value="ECO:0007669"/>
    <property type="project" value="UniProtKB-KW"/>
</dbReference>
<evidence type="ECO:0000259" key="8">
    <source>
        <dbReference type="PROSITE" id="PS50837"/>
    </source>
</evidence>
<dbReference type="InterPro" id="IPR001611">
    <property type="entry name" value="Leu-rich_rpt"/>
</dbReference>
<reference evidence="10" key="1">
    <citation type="submission" date="2025-08" db="UniProtKB">
        <authorList>
            <consortium name="RefSeq"/>
        </authorList>
    </citation>
    <scope>IDENTIFICATION</scope>
</reference>
<proteinExistence type="predicted"/>
<dbReference type="InterPro" id="IPR027417">
    <property type="entry name" value="P-loop_NTPase"/>
</dbReference>
<dbReference type="InParanoid" id="A0A6J2W4T4"/>
<comment type="subcellular location">
    <subcellularLocation>
        <location evidence="1">Cytoplasm</location>
    </subcellularLocation>
</comment>